<keyword evidence="2" id="KW-1185">Reference proteome</keyword>
<proteinExistence type="predicted"/>
<feature type="non-terminal residue" evidence="1">
    <location>
        <position position="1"/>
    </location>
</feature>
<accession>A0ACB8QN03</accession>
<organism evidence="1 2">
    <name type="scientific">Vararia minispora EC-137</name>
    <dbReference type="NCBI Taxonomy" id="1314806"/>
    <lineage>
        <taxon>Eukaryota</taxon>
        <taxon>Fungi</taxon>
        <taxon>Dikarya</taxon>
        <taxon>Basidiomycota</taxon>
        <taxon>Agaricomycotina</taxon>
        <taxon>Agaricomycetes</taxon>
        <taxon>Russulales</taxon>
        <taxon>Lachnocladiaceae</taxon>
        <taxon>Vararia</taxon>
    </lineage>
</organism>
<evidence type="ECO:0000313" key="1">
    <source>
        <dbReference type="EMBL" id="KAI0033249.1"/>
    </source>
</evidence>
<dbReference type="EMBL" id="MU273524">
    <property type="protein sequence ID" value="KAI0033249.1"/>
    <property type="molecule type" value="Genomic_DNA"/>
</dbReference>
<protein>
    <submittedName>
        <fullName evidence="1">Cytochrome P450</fullName>
    </submittedName>
</protein>
<reference evidence="1" key="2">
    <citation type="journal article" date="2022" name="New Phytol.">
        <title>Evolutionary transition to the ectomycorrhizal habit in the genomes of a hyperdiverse lineage of mushroom-forming fungi.</title>
        <authorList>
            <person name="Looney B."/>
            <person name="Miyauchi S."/>
            <person name="Morin E."/>
            <person name="Drula E."/>
            <person name="Courty P.E."/>
            <person name="Kohler A."/>
            <person name="Kuo A."/>
            <person name="LaButti K."/>
            <person name="Pangilinan J."/>
            <person name="Lipzen A."/>
            <person name="Riley R."/>
            <person name="Andreopoulos W."/>
            <person name="He G."/>
            <person name="Johnson J."/>
            <person name="Nolan M."/>
            <person name="Tritt A."/>
            <person name="Barry K.W."/>
            <person name="Grigoriev I.V."/>
            <person name="Nagy L.G."/>
            <person name="Hibbett D."/>
            <person name="Henrissat B."/>
            <person name="Matheny P.B."/>
            <person name="Labbe J."/>
            <person name="Martin F.M."/>
        </authorList>
    </citation>
    <scope>NUCLEOTIDE SEQUENCE</scope>
    <source>
        <strain evidence="1">EC-137</strain>
    </source>
</reference>
<dbReference type="Proteomes" id="UP000814128">
    <property type="component" value="Unassembled WGS sequence"/>
</dbReference>
<feature type="non-terminal residue" evidence="1">
    <location>
        <position position="453"/>
    </location>
</feature>
<gene>
    <name evidence="1" type="ORF">K488DRAFT_37288</name>
</gene>
<name>A0ACB8QN03_9AGAM</name>
<reference evidence="1" key="1">
    <citation type="submission" date="2021-02" db="EMBL/GenBank/DDBJ databases">
        <authorList>
            <consortium name="DOE Joint Genome Institute"/>
            <person name="Ahrendt S."/>
            <person name="Looney B.P."/>
            <person name="Miyauchi S."/>
            <person name="Morin E."/>
            <person name="Drula E."/>
            <person name="Courty P.E."/>
            <person name="Chicoki N."/>
            <person name="Fauchery L."/>
            <person name="Kohler A."/>
            <person name="Kuo A."/>
            <person name="Labutti K."/>
            <person name="Pangilinan J."/>
            <person name="Lipzen A."/>
            <person name="Riley R."/>
            <person name="Andreopoulos W."/>
            <person name="He G."/>
            <person name="Johnson J."/>
            <person name="Barry K.W."/>
            <person name="Grigoriev I.V."/>
            <person name="Nagy L."/>
            <person name="Hibbett D."/>
            <person name="Henrissat B."/>
            <person name="Matheny P.B."/>
            <person name="Labbe J."/>
            <person name="Martin F."/>
        </authorList>
    </citation>
    <scope>NUCLEOTIDE SEQUENCE</scope>
    <source>
        <strain evidence="1">EC-137</strain>
    </source>
</reference>
<sequence length="453" mass="52092">PPGPYPLPLVGNLFDLLNVNGAWDVFLEWKTKYGDIVGLRALGYNVVVLNSLRAFDDLLNKRGDNYSHRPNLTVVRELMDFGHIIPLRDCDEEWRKMRKILHNVLGPQPVKQYYILQEDAAATFVAHVIKDPENYRDFLRAYVKALRLIRKRTRLYQAFRHAEDTMKLVRDSILVGANVADIIPAMKYLPTWLPFHRRAAHGREMIHKMVFPPYEQVEIEMAEGKARPSLVRDMLARNGLKGPPGKKERDRTLWTAGIYATILTFILAMVLNPDKQEAAQAEIDNVLGVGQLPVLRDRGRLPYIDSVLKETMRWHPMIPLGFPRRTSQADEYSGYSIPANTVILMNVWSIAFEADTMYPPREFHPERFLDKDHPVVDTASWAFGFGRRICPGKLLAENTLFILMSTILTVFKLTPTENFKMPDFVTDMGSYPGPFDCHFTPRSPMVEETVRQR</sequence>
<evidence type="ECO:0000313" key="2">
    <source>
        <dbReference type="Proteomes" id="UP000814128"/>
    </source>
</evidence>
<comment type="caution">
    <text evidence="1">The sequence shown here is derived from an EMBL/GenBank/DDBJ whole genome shotgun (WGS) entry which is preliminary data.</text>
</comment>